<comment type="caution">
    <text evidence="3">The sequence shown here is derived from an EMBL/GenBank/DDBJ whole genome shotgun (WGS) entry which is preliminary data.</text>
</comment>
<evidence type="ECO:0000313" key="4">
    <source>
        <dbReference type="Proteomes" id="UP001168877"/>
    </source>
</evidence>
<feature type="compositionally biased region" description="Low complexity" evidence="2">
    <location>
        <begin position="401"/>
        <end position="411"/>
    </location>
</feature>
<keyword evidence="1" id="KW-0808">Transferase</keyword>
<reference evidence="3" key="1">
    <citation type="journal article" date="2022" name="Plant J.">
        <title>Strategies of tolerance reflected in two North American maple genomes.</title>
        <authorList>
            <person name="McEvoy S.L."/>
            <person name="Sezen U.U."/>
            <person name="Trouern-Trend A."/>
            <person name="McMahon S.M."/>
            <person name="Schaberg P.G."/>
            <person name="Yang J."/>
            <person name="Wegrzyn J.L."/>
            <person name="Swenson N.G."/>
        </authorList>
    </citation>
    <scope>NUCLEOTIDE SEQUENCE</scope>
    <source>
        <strain evidence="3">NS2018</strain>
    </source>
</reference>
<protein>
    <submittedName>
        <fullName evidence="3">Uncharacterized protein</fullName>
    </submittedName>
</protein>
<evidence type="ECO:0000256" key="1">
    <source>
        <dbReference type="ARBA" id="ARBA00022679"/>
    </source>
</evidence>
<evidence type="ECO:0000256" key="2">
    <source>
        <dbReference type="SAM" id="MobiDB-lite"/>
    </source>
</evidence>
<evidence type="ECO:0000313" key="3">
    <source>
        <dbReference type="EMBL" id="KAK0604554.1"/>
    </source>
</evidence>
<feature type="compositionally biased region" description="Basic and acidic residues" evidence="2">
    <location>
        <begin position="437"/>
        <end position="449"/>
    </location>
</feature>
<dbReference type="AlphaFoldDB" id="A0AA39VZR1"/>
<feature type="region of interest" description="Disordered" evidence="2">
    <location>
        <begin position="320"/>
        <end position="457"/>
    </location>
</feature>
<feature type="compositionally biased region" description="Basic and acidic residues" evidence="2">
    <location>
        <begin position="329"/>
        <end position="338"/>
    </location>
</feature>
<keyword evidence="4" id="KW-1185">Reference proteome</keyword>
<dbReference type="EMBL" id="JAUESC010000002">
    <property type="protein sequence ID" value="KAK0604554.1"/>
    <property type="molecule type" value="Genomic_DNA"/>
</dbReference>
<feature type="compositionally biased region" description="Polar residues" evidence="2">
    <location>
        <begin position="344"/>
        <end position="358"/>
    </location>
</feature>
<reference evidence="3" key="2">
    <citation type="submission" date="2023-06" db="EMBL/GenBank/DDBJ databases">
        <authorList>
            <person name="Swenson N.G."/>
            <person name="Wegrzyn J.L."/>
            <person name="Mcevoy S.L."/>
        </authorList>
    </citation>
    <scope>NUCLEOTIDE SEQUENCE</scope>
    <source>
        <strain evidence="3">NS2018</strain>
        <tissue evidence="3">Leaf</tissue>
    </source>
</reference>
<gene>
    <name evidence="3" type="ORF">LWI29_016803</name>
</gene>
<feature type="compositionally biased region" description="Basic and acidic residues" evidence="2">
    <location>
        <begin position="377"/>
        <end position="390"/>
    </location>
</feature>
<accession>A0AA39VZR1</accession>
<dbReference type="InterPro" id="IPR023213">
    <property type="entry name" value="CAT-like_dom_sf"/>
</dbReference>
<organism evidence="3 4">
    <name type="scientific">Acer saccharum</name>
    <name type="common">Sugar maple</name>
    <dbReference type="NCBI Taxonomy" id="4024"/>
    <lineage>
        <taxon>Eukaryota</taxon>
        <taxon>Viridiplantae</taxon>
        <taxon>Streptophyta</taxon>
        <taxon>Embryophyta</taxon>
        <taxon>Tracheophyta</taxon>
        <taxon>Spermatophyta</taxon>
        <taxon>Magnoliopsida</taxon>
        <taxon>eudicotyledons</taxon>
        <taxon>Gunneridae</taxon>
        <taxon>Pentapetalae</taxon>
        <taxon>rosids</taxon>
        <taxon>malvids</taxon>
        <taxon>Sapindales</taxon>
        <taxon>Sapindaceae</taxon>
        <taxon>Hippocastanoideae</taxon>
        <taxon>Acereae</taxon>
        <taxon>Acer</taxon>
    </lineage>
</organism>
<dbReference type="PANTHER" id="PTHR31896:SF43">
    <property type="entry name" value="PROTEIN ENHANCED PSEUDOMONAS SUSCEPTIBILITY 1"/>
    <property type="match status" value="1"/>
</dbReference>
<dbReference type="Pfam" id="PF02458">
    <property type="entry name" value="Transferase"/>
    <property type="match status" value="1"/>
</dbReference>
<dbReference type="Gene3D" id="3.30.559.10">
    <property type="entry name" value="Chloramphenicol acetyltransferase-like domain"/>
    <property type="match status" value="2"/>
</dbReference>
<name>A0AA39VZR1_ACESA</name>
<dbReference type="Proteomes" id="UP001168877">
    <property type="component" value="Unassembled WGS sequence"/>
</dbReference>
<dbReference type="InterPro" id="IPR051283">
    <property type="entry name" value="Sec_Metabolite_Acyltrans"/>
</dbReference>
<proteinExistence type="predicted"/>
<dbReference type="GO" id="GO:0016740">
    <property type="term" value="F:transferase activity"/>
    <property type="evidence" value="ECO:0007669"/>
    <property type="project" value="UniProtKB-KW"/>
</dbReference>
<sequence>MASSIRVISTSKVCAANHKEPNPRIDLTPWDLQLLLLDTIQKGLVFHKPKHDDPHHENLIHHLQTSLSRTLDFFLPLAGRLATVEHEDETTSFFIDCNNTGAEFVHAIADGVSVSDIIEQTYVPDHIVYSFFPLNGIRNYGGTSNPLLAVQVTELVDCIFIGCTINHTVLDGTSFWHFFNSWSEISRGLDSLSKPPVLERWFLHDTDCPILIPSFKKEQLHSKFVPPPLQQRVFHFTAESIAKLKEISSLQALLSHIWRSAVRIKRIDPDQETSFKIAIGVRQRLQPLHQQYLGNAIQVGFITMKAGKRCTTSDLNNCHSTNSGIRAQESQKFEEQRQKPNLPRIQSAQNKILSTPECSNRRKECTGENFTQIGATERPHAPPEVGEYRHAPPTRSHSLRRVTTTRQSSSSPELQDPTRRPTRSPTQSPTRSPVARSDPEIRPVPRSDPDCQPGPSA</sequence>
<dbReference type="PANTHER" id="PTHR31896">
    <property type="entry name" value="FAMILY REGULATORY PROTEIN, PUTATIVE (AFU_ORTHOLOGUE AFUA_3G14730)-RELATED"/>
    <property type="match status" value="1"/>
</dbReference>